<dbReference type="Pfam" id="PF22589">
    <property type="entry name" value="SPMIP1"/>
    <property type="match status" value="1"/>
</dbReference>
<dbReference type="InterPro" id="IPR054323">
    <property type="entry name" value="SPMIP1_C"/>
</dbReference>
<proteinExistence type="predicted"/>
<name>A0A1B6BZI2_9HEMI</name>
<gene>
    <name evidence="2" type="ORF">g.770</name>
</gene>
<evidence type="ECO:0000313" key="2">
    <source>
        <dbReference type="EMBL" id="JAS06672.1"/>
    </source>
</evidence>
<dbReference type="AlphaFoldDB" id="A0A1B6BZI2"/>
<accession>A0A1B6BZI2</accession>
<evidence type="ECO:0000259" key="1">
    <source>
        <dbReference type="Pfam" id="PF22589"/>
    </source>
</evidence>
<protein>
    <recommendedName>
        <fullName evidence="1">Sperm microtubule inner protein 1 C-terminal domain-containing protein</fullName>
    </recommendedName>
</protein>
<dbReference type="EMBL" id="GEDC01030626">
    <property type="protein sequence ID" value="JAS06672.1"/>
    <property type="molecule type" value="Transcribed_RNA"/>
</dbReference>
<organism evidence="2">
    <name type="scientific">Clastoptera arizonana</name>
    <name type="common">Arizona spittle bug</name>
    <dbReference type="NCBI Taxonomy" id="38151"/>
    <lineage>
        <taxon>Eukaryota</taxon>
        <taxon>Metazoa</taxon>
        <taxon>Ecdysozoa</taxon>
        <taxon>Arthropoda</taxon>
        <taxon>Hexapoda</taxon>
        <taxon>Insecta</taxon>
        <taxon>Pterygota</taxon>
        <taxon>Neoptera</taxon>
        <taxon>Paraneoptera</taxon>
        <taxon>Hemiptera</taxon>
        <taxon>Auchenorrhyncha</taxon>
        <taxon>Cercopoidea</taxon>
        <taxon>Clastopteridae</taxon>
        <taxon>Clastoptera</taxon>
    </lineage>
</organism>
<feature type="domain" description="Sperm microtubule inner protein 1 C-terminal" evidence="1">
    <location>
        <begin position="71"/>
        <end position="176"/>
    </location>
</feature>
<dbReference type="PANTHER" id="PTHR35826">
    <property type="entry name" value="PROTEIN ATP6V1FNB-LIKE"/>
    <property type="match status" value="1"/>
</dbReference>
<reference evidence="2" key="1">
    <citation type="submission" date="2015-12" db="EMBL/GenBank/DDBJ databases">
        <title>De novo transcriptome assembly of four potential Pierce s Disease insect vectors from Arizona vineyards.</title>
        <authorList>
            <person name="Tassone E.E."/>
        </authorList>
    </citation>
    <scope>NUCLEOTIDE SEQUENCE</scope>
</reference>
<sequence length="197" mass="23579">MGERFQNTKAELRYQAQWKEMDKKYQLTRMKWFEKNYEKVYLNPSLPKDKVPKKAAILYDEICKMRKERLKEEKGMKGEKKMETPLTLDEYFDRGPMYPVPFKVKDTLYHGISHNDEGRLKYLRLRQELSPEDKYYEPLLWSFGYGWKLGERAYPTIRGHGRVAIIKDNFTRKSGALKIDNPLRRIPFGPKCEVETL</sequence>
<dbReference type="PANTHER" id="PTHR35826:SF2">
    <property type="entry name" value="PROTEIN ATP6V1FNB"/>
    <property type="match status" value="1"/>
</dbReference>